<accession>G2RB30</accession>
<dbReference type="GO" id="GO:0003723">
    <property type="term" value="F:RNA binding"/>
    <property type="evidence" value="ECO:0007669"/>
    <property type="project" value="UniProtKB-UniRule"/>
</dbReference>
<organism evidence="5 6">
    <name type="scientific">Thermothielavioides terrestris (strain ATCC 38088 / NRRL 8126)</name>
    <name type="common">Thielavia terrestris</name>
    <dbReference type="NCBI Taxonomy" id="578455"/>
    <lineage>
        <taxon>Eukaryota</taxon>
        <taxon>Fungi</taxon>
        <taxon>Dikarya</taxon>
        <taxon>Ascomycota</taxon>
        <taxon>Pezizomycotina</taxon>
        <taxon>Sordariomycetes</taxon>
        <taxon>Sordariomycetidae</taxon>
        <taxon>Sordariales</taxon>
        <taxon>Chaetomiaceae</taxon>
        <taxon>Thermothielavioides</taxon>
        <taxon>Thermothielavioides terrestris</taxon>
    </lineage>
</organism>
<evidence type="ECO:0000256" key="1">
    <source>
        <dbReference type="ARBA" id="ARBA00022884"/>
    </source>
</evidence>
<feature type="compositionally biased region" description="Polar residues" evidence="3">
    <location>
        <begin position="10"/>
        <end position="20"/>
    </location>
</feature>
<feature type="domain" description="RRM" evidence="4">
    <location>
        <begin position="493"/>
        <end position="577"/>
    </location>
</feature>
<evidence type="ECO:0000313" key="6">
    <source>
        <dbReference type="Proteomes" id="UP000008181"/>
    </source>
</evidence>
<feature type="compositionally biased region" description="Basic and acidic residues" evidence="3">
    <location>
        <begin position="650"/>
        <end position="661"/>
    </location>
</feature>
<evidence type="ECO:0000313" key="5">
    <source>
        <dbReference type="EMBL" id="AEO69001.1"/>
    </source>
</evidence>
<dbReference type="InterPro" id="IPR000504">
    <property type="entry name" value="RRM_dom"/>
</dbReference>
<feature type="region of interest" description="Disordered" evidence="3">
    <location>
        <begin position="609"/>
        <end position="628"/>
    </location>
</feature>
<evidence type="ECO:0000256" key="2">
    <source>
        <dbReference type="PROSITE-ProRule" id="PRU00176"/>
    </source>
</evidence>
<dbReference type="HOGENOM" id="CLU_019467_0_0_1"/>
<dbReference type="STRING" id="578455.G2RB30"/>
<dbReference type="AlphaFoldDB" id="G2RB30"/>
<dbReference type="GeneID" id="11524340"/>
<dbReference type="OrthoDB" id="417481at2759"/>
<proteinExistence type="predicted"/>
<dbReference type="PROSITE" id="PS50102">
    <property type="entry name" value="RRM"/>
    <property type="match status" value="1"/>
</dbReference>
<dbReference type="InterPro" id="IPR035979">
    <property type="entry name" value="RBD_domain_sf"/>
</dbReference>
<protein>
    <recommendedName>
        <fullName evidence="4">RRM domain-containing protein</fullName>
    </recommendedName>
</protein>
<name>G2RB30_THETT</name>
<dbReference type="EMBL" id="CP003012">
    <property type="protein sequence ID" value="AEO69001.1"/>
    <property type="molecule type" value="Genomic_DNA"/>
</dbReference>
<dbReference type="Pfam" id="PF04059">
    <property type="entry name" value="RRM_2"/>
    <property type="match status" value="1"/>
</dbReference>
<dbReference type="SUPFAM" id="SSF54928">
    <property type="entry name" value="RNA-binding domain, RBD"/>
    <property type="match status" value="1"/>
</dbReference>
<evidence type="ECO:0000259" key="4">
    <source>
        <dbReference type="PROSITE" id="PS50102"/>
    </source>
</evidence>
<dbReference type="eggNOG" id="KOG4660">
    <property type="taxonomic scope" value="Eukaryota"/>
</dbReference>
<dbReference type="CDD" id="cd12532">
    <property type="entry name" value="RRM3_MEI2_fungi"/>
    <property type="match status" value="1"/>
</dbReference>
<keyword evidence="6" id="KW-1185">Reference proteome</keyword>
<dbReference type="KEGG" id="ttt:THITE_2130685"/>
<dbReference type="InterPro" id="IPR007201">
    <property type="entry name" value="Mei2-like_Rrm_C"/>
</dbReference>
<dbReference type="PANTHER" id="PTHR23189">
    <property type="entry name" value="RNA RECOGNITION MOTIF-CONTAINING"/>
    <property type="match status" value="1"/>
</dbReference>
<gene>
    <name evidence="5" type="ORF">THITE_2130685</name>
</gene>
<sequence>MAQARDAAFNPSSPHSSTGGADSYKNEGTPDTKLTVFSPGDNSARPSKLLAALNLSGPFDSTGRFVKPTEAFSSDVSITSEKDPFISSTTVPKKEQKLSPTASAFRPVSVPLPLVAHGSLNGLAAANVGLGANRQLFAPHATPTGRFSHEMGISRFVALSSSASRPITVTDVEDYLATLERLGSPSRGRRTATSIQGKVYLCFSNIRDARGAHENARFGSPDWVAEYIKAAEYYKSEPILDGQLQITAFAQAIGVGIAHVETVVHTFLETQGEIFALQRQSEANEHVFQAAVEFSDADIAISVGVNLIVTPCHPSTMTTALQPVEGPNSFQDRPQSPAQDIAGFVQGAGVSEPSLPANMIVPAARLGQPPAGIPGPQQFAAYPVLYHGMPATGASRFMLDQTPTRGQSVAPMVPVSPISGGFPLMGPLFTTPPATPMAVHGEYTNPRSIQPYGRFDNRRQNAMRVHRSPYYNNAGHHNHVDVNRIRDGIDVRTTIMLRNIPNKVDQAMLKRIIDESSWGKYDFMYLRIDFANDCNVGYAFINFVDPLDIIDFVNARGNQRWNCFKSDKVAEISYATIQGKDCLVQKFRNSSVMLEAPHYRPKLYYTTNGPRPDLAGQEEEFPGPDNLSKMRRSCENAEHVGLFTPNSGQHFRDEQRRRRSQ</sequence>
<feature type="region of interest" description="Disordered" evidence="3">
    <location>
        <begin position="641"/>
        <end position="661"/>
    </location>
</feature>
<dbReference type="Proteomes" id="UP000008181">
    <property type="component" value="Chromosome 4"/>
</dbReference>
<dbReference type="InterPro" id="IPR034862">
    <property type="entry name" value="Fungal_Mei2-like_RRM3"/>
</dbReference>
<reference evidence="5 6" key="1">
    <citation type="journal article" date="2011" name="Nat. Biotechnol.">
        <title>Comparative genomic analysis of the thermophilic biomass-degrading fungi Myceliophthora thermophila and Thielavia terrestris.</title>
        <authorList>
            <person name="Berka R.M."/>
            <person name="Grigoriev I.V."/>
            <person name="Otillar R."/>
            <person name="Salamov A."/>
            <person name="Grimwood J."/>
            <person name="Reid I."/>
            <person name="Ishmael N."/>
            <person name="John T."/>
            <person name="Darmond C."/>
            <person name="Moisan M.-C."/>
            <person name="Henrissat B."/>
            <person name="Coutinho P.M."/>
            <person name="Lombard V."/>
            <person name="Natvig D.O."/>
            <person name="Lindquist E."/>
            <person name="Schmutz J."/>
            <person name="Lucas S."/>
            <person name="Harris P."/>
            <person name="Powlowski J."/>
            <person name="Bellemare A."/>
            <person name="Taylor D."/>
            <person name="Butler G."/>
            <person name="de Vries R.P."/>
            <person name="Allijn I.E."/>
            <person name="van den Brink J."/>
            <person name="Ushinsky S."/>
            <person name="Storms R."/>
            <person name="Powell A.J."/>
            <person name="Paulsen I.T."/>
            <person name="Elbourne L.D.H."/>
            <person name="Baker S.E."/>
            <person name="Magnuson J."/>
            <person name="LaBoissiere S."/>
            <person name="Clutterbuck A.J."/>
            <person name="Martinez D."/>
            <person name="Wogulis M."/>
            <person name="de Leon A.L."/>
            <person name="Rey M.W."/>
            <person name="Tsang A."/>
        </authorList>
    </citation>
    <scope>NUCLEOTIDE SEQUENCE [LARGE SCALE GENOMIC DNA]</scope>
    <source>
        <strain evidence="6">ATCC 38088 / NRRL 8126</strain>
    </source>
</reference>
<feature type="region of interest" description="Disordered" evidence="3">
    <location>
        <begin position="1"/>
        <end position="42"/>
    </location>
</feature>
<keyword evidence="1 2" id="KW-0694">RNA-binding</keyword>
<dbReference type="RefSeq" id="XP_003655337.1">
    <property type="nucleotide sequence ID" value="XM_003655289.1"/>
</dbReference>
<evidence type="ECO:0000256" key="3">
    <source>
        <dbReference type="SAM" id="MobiDB-lite"/>
    </source>
</evidence>